<accession>A0A4P2VK73</accession>
<feature type="domain" description="Glycosyltransferase subfamily 4-like N-terminal" evidence="2">
    <location>
        <begin position="16"/>
        <end position="168"/>
    </location>
</feature>
<evidence type="ECO:0000313" key="4">
    <source>
        <dbReference type="Proteomes" id="UP000291236"/>
    </source>
</evidence>
<keyword evidence="4" id="KW-1185">Reference proteome</keyword>
<sequence length="389" mass="44533">MLDHTNVLHINTSRSWGGLELYTINLIKKIHESGECTALYCIPGSKIAIEAEKIGVKVFNAHKQARISIKDILNLSKIIKKYNYNIIHTHTRQDVWLVSLTLFFYKNVKQIFSLYMSAPSKKGLIHRLIYGQVSAIASSSELLNENIKTNYPLKPEQVYLLRYGRDLDLYQKYPQDSEELRKKWNTSKDDIVIATMCRIDPAKGVREIAEAILHLKPEIKSKIKIWIMGEPTLLQTSPSGLPIFEPAAYELYIWLKEFVSLPTVENRIQLIPFQSDIIPFLNAMDIFVLGTYEETYSLSVIDAMSMGLPVIGTNSGGTPEQVKHLERGILVSPKSSLEIANAITKYIENPQLIIDHGANAKIWARNEHNWENKLKNLNIIYNKIWRNKL</sequence>
<dbReference type="Pfam" id="PF13439">
    <property type="entry name" value="Glyco_transf_4"/>
    <property type="match status" value="1"/>
</dbReference>
<dbReference type="Pfam" id="PF00534">
    <property type="entry name" value="Glycos_transf_1"/>
    <property type="match status" value="1"/>
</dbReference>
<evidence type="ECO:0000313" key="3">
    <source>
        <dbReference type="EMBL" id="BBH53673.1"/>
    </source>
</evidence>
<feature type="domain" description="Glycosyl transferase family 1" evidence="1">
    <location>
        <begin position="176"/>
        <end position="360"/>
    </location>
</feature>
<dbReference type="Gene3D" id="3.40.50.2000">
    <property type="entry name" value="Glycogen Phosphorylase B"/>
    <property type="match status" value="2"/>
</dbReference>
<protein>
    <submittedName>
        <fullName evidence="3">Uncharacterized protein</fullName>
    </submittedName>
</protein>
<dbReference type="InterPro" id="IPR028098">
    <property type="entry name" value="Glyco_trans_4-like_N"/>
</dbReference>
<evidence type="ECO:0000259" key="1">
    <source>
        <dbReference type="Pfam" id="PF00534"/>
    </source>
</evidence>
<proteinExistence type="predicted"/>
<reference evidence="3 4" key="1">
    <citation type="submission" date="2018-12" db="EMBL/GenBank/DDBJ databases">
        <title>Rubrispira sanarue gen. nov., sp., nov., a member of the order Silvanigrellales, isolated from a brackish lake in Hamamatsu Japan.</title>
        <authorList>
            <person name="Maejima Y."/>
            <person name="Iino T."/>
            <person name="Muraguchi Y."/>
            <person name="Fukuda K."/>
            <person name="Nojiri H."/>
            <person name="Ohkuma M."/>
            <person name="Moriuchi R."/>
            <person name="Dohra H."/>
            <person name="Kimbara K."/>
            <person name="Shintani M."/>
        </authorList>
    </citation>
    <scope>NUCLEOTIDE SEQUENCE [LARGE SCALE GENOMIC DNA]</scope>
    <source>
        <strain evidence="3 4">RF1110005</strain>
    </source>
</reference>
<name>A0A4P2VK73_FLUSA</name>
<dbReference type="KEGG" id="sbf:JCM31447_21200"/>
<dbReference type="SUPFAM" id="SSF53756">
    <property type="entry name" value="UDP-Glycosyltransferase/glycogen phosphorylase"/>
    <property type="match status" value="1"/>
</dbReference>
<gene>
    <name evidence="3" type="ORF">JCM31447_21200</name>
</gene>
<evidence type="ECO:0000259" key="2">
    <source>
        <dbReference type="Pfam" id="PF13439"/>
    </source>
</evidence>
<dbReference type="InterPro" id="IPR001296">
    <property type="entry name" value="Glyco_trans_1"/>
</dbReference>
<dbReference type="AlphaFoldDB" id="A0A4P2VK73"/>
<dbReference type="CDD" id="cd03801">
    <property type="entry name" value="GT4_PimA-like"/>
    <property type="match status" value="1"/>
</dbReference>
<dbReference type="GO" id="GO:0016757">
    <property type="term" value="F:glycosyltransferase activity"/>
    <property type="evidence" value="ECO:0007669"/>
    <property type="project" value="InterPro"/>
</dbReference>
<organism evidence="3 4">
    <name type="scientific">Fluviispira sanaruensis</name>
    <dbReference type="NCBI Taxonomy" id="2493639"/>
    <lineage>
        <taxon>Bacteria</taxon>
        <taxon>Pseudomonadati</taxon>
        <taxon>Bdellovibrionota</taxon>
        <taxon>Oligoflexia</taxon>
        <taxon>Silvanigrellales</taxon>
        <taxon>Silvanigrellaceae</taxon>
        <taxon>Fluviispira</taxon>
    </lineage>
</organism>
<dbReference type="Proteomes" id="UP000291236">
    <property type="component" value="Chromosome"/>
</dbReference>
<dbReference type="PANTHER" id="PTHR12526">
    <property type="entry name" value="GLYCOSYLTRANSFERASE"/>
    <property type="match status" value="1"/>
</dbReference>
<dbReference type="PANTHER" id="PTHR12526:SF637">
    <property type="entry name" value="GLYCOSYLTRANSFERASE EPSF-RELATED"/>
    <property type="match status" value="1"/>
</dbReference>
<dbReference type="OrthoDB" id="5290299at2"/>
<dbReference type="RefSeq" id="WP_130610006.1">
    <property type="nucleotide sequence ID" value="NZ_AP019368.1"/>
</dbReference>
<dbReference type="EMBL" id="AP019368">
    <property type="protein sequence ID" value="BBH53673.1"/>
    <property type="molecule type" value="Genomic_DNA"/>
</dbReference>